<dbReference type="GeneTree" id="ENSGT00920000149141"/>
<sequence length="504" mass="55304">MEVEAAKARSPCLSCTKTFPNSPRAAHHAATHGPADGSEEVTEVKRKTETEAKAEEASGDKLSGSPGKPRPSACPLCPKAYKRAPELRSHGRSHTGEKPFPCPEWGRRFLQPVCLRVHLASHAYGALSKLKIHRLGHTGEPALPPAQSRWPAALQRRPTEDLRSHEPFHTGECHFLCSECGKTFFRSSSFTCHQASRSSSCQSHECTHSGEKPFLCSRCTYMFSDPSSFRRHQHAHDRDFRQPADLARHRHVHTGDRPFKCLQCDETFLASWDLKRPFRCEECGRAFPEPASLTKHSWVHLGERPFHCNACRQSVLVSSLPKQERTHQKQRGRGGELVVGLALPVGVAGEGSAARAAGAGLGDPTAGLLGLPPESGGVMATQWQVLGMTVEHVECQDAGVREAPGPLEGTGEVGGEEVDKKTSQFVCAEFKETFTMTLLHRHDFSDRAALHKHRCTHSSLRTYTCPKAFLSASDLRKQERTHSVPMGSPMPLAALLGMPEEGPA</sequence>
<dbReference type="EMBL" id="ADFV01037668">
    <property type="status" value="NOT_ANNOTATED_CDS"/>
    <property type="molecule type" value="Genomic_DNA"/>
</dbReference>
<feature type="region of interest" description="Disordered" evidence="11">
    <location>
        <begin position="481"/>
        <end position="504"/>
    </location>
</feature>
<dbReference type="FunFam" id="3.30.160.60:FF:000100">
    <property type="entry name" value="Zinc finger 45-like"/>
    <property type="match status" value="1"/>
</dbReference>
<accession>A0A2I3GFM9</accession>
<evidence type="ECO:0000256" key="9">
    <source>
        <dbReference type="ARBA" id="ARBA00023242"/>
    </source>
</evidence>
<dbReference type="PROSITE" id="PS00028">
    <property type="entry name" value="ZINC_FINGER_C2H2_1"/>
    <property type="match status" value="4"/>
</dbReference>
<dbReference type="InterPro" id="IPR013087">
    <property type="entry name" value="Znf_C2H2_type"/>
</dbReference>
<dbReference type="PANTHER" id="PTHR24381">
    <property type="entry name" value="ZINC FINGER PROTEIN"/>
    <property type="match status" value="1"/>
</dbReference>
<evidence type="ECO:0000256" key="11">
    <source>
        <dbReference type="SAM" id="MobiDB-lite"/>
    </source>
</evidence>
<protein>
    <recommendedName>
        <fullName evidence="12">C2H2-type domain-containing protein</fullName>
    </recommendedName>
</protein>
<dbReference type="GO" id="GO:0000981">
    <property type="term" value="F:DNA-binding transcription factor activity, RNA polymerase II-specific"/>
    <property type="evidence" value="ECO:0007669"/>
    <property type="project" value="TreeGrafter"/>
</dbReference>
<feature type="domain" description="C2H2-type" evidence="12">
    <location>
        <begin position="214"/>
        <end position="258"/>
    </location>
</feature>
<dbReference type="GO" id="GO:0008270">
    <property type="term" value="F:zinc ion binding"/>
    <property type="evidence" value="ECO:0007669"/>
    <property type="project" value="UniProtKB-KW"/>
</dbReference>
<keyword evidence="2" id="KW-0479">Metal-binding</keyword>
<keyword evidence="14" id="KW-1185">Reference proteome</keyword>
<evidence type="ECO:0000256" key="10">
    <source>
        <dbReference type="PROSITE-ProRule" id="PRU00042"/>
    </source>
</evidence>
<keyword evidence="7" id="KW-0238">DNA-binding</keyword>
<reference evidence="13" key="2">
    <citation type="submission" date="2025-08" db="UniProtKB">
        <authorList>
            <consortium name="Ensembl"/>
        </authorList>
    </citation>
    <scope>IDENTIFICATION</scope>
</reference>
<dbReference type="PROSITE" id="PS50157">
    <property type="entry name" value="ZINC_FINGER_C2H2_2"/>
    <property type="match status" value="4"/>
</dbReference>
<dbReference type="Gene3D" id="3.30.160.60">
    <property type="entry name" value="Classic Zinc Finger"/>
    <property type="match status" value="6"/>
</dbReference>
<evidence type="ECO:0000313" key="14">
    <source>
        <dbReference type="Proteomes" id="UP000001073"/>
    </source>
</evidence>
<feature type="compositionally biased region" description="Basic and acidic residues" evidence="11">
    <location>
        <begin position="42"/>
        <end position="59"/>
    </location>
</feature>
<feature type="region of interest" description="Disordered" evidence="11">
    <location>
        <begin position="1"/>
        <end position="75"/>
    </location>
</feature>
<keyword evidence="8" id="KW-0804">Transcription</keyword>
<dbReference type="Pfam" id="PF00096">
    <property type="entry name" value="zf-C2H2"/>
    <property type="match status" value="2"/>
</dbReference>
<keyword evidence="3" id="KW-0677">Repeat</keyword>
<dbReference type="SUPFAM" id="SSF57667">
    <property type="entry name" value="beta-beta-alpha zinc fingers"/>
    <property type="match status" value="5"/>
</dbReference>
<dbReference type="InterPro" id="IPR036236">
    <property type="entry name" value="Znf_C2H2_sf"/>
</dbReference>
<keyword evidence="5" id="KW-0862">Zinc</keyword>
<keyword evidence="9" id="KW-0539">Nucleus</keyword>
<evidence type="ECO:0000256" key="3">
    <source>
        <dbReference type="ARBA" id="ARBA00022737"/>
    </source>
</evidence>
<evidence type="ECO:0000256" key="1">
    <source>
        <dbReference type="ARBA" id="ARBA00004123"/>
    </source>
</evidence>
<evidence type="ECO:0000256" key="2">
    <source>
        <dbReference type="ARBA" id="ARBA00022723"/>
    </source>
</evidence>
<comment type="subcellular location">
    <subcellularLocation>
        <location evidence="1">Nucleus</location>
    </subcellularLocation>
</comment>
<dbReference type="AlphaFoldDB" id="A0A2I3GFM9"/>
<evidence type="ECO:0000259" key="12">
    <source>
        <dbReference type="PROSITE" id="PS50157"/>
    </source>
</evidence>
<evidence type="ECO:0000256" key="8">
    <source>
        <dbReference type="ARBA" id="ARBA00023163"/>
    </source>
</evidence>
<dbReference type="FunFam" id="3.30.160.60:FF:000322">
    <property type="entry name" value="GDNF-inducible zinc finger protein 1"/>
    <property type="match status" value="1"/>
</dbReference>
<keyword evidence="4 10" id="KW-0863">Zinc-finger</keyword>
<dbReference type="Ensembl" id="ENSNLET00000039617.1">
    <property type="protein sequence ID" value="ENSNLEP00000030112.1"/>
    <property type="gene ID" value="ENSNLEG00000027466.1"/>
</dbReference>
<dbReference type="GO" id="GO:0005634">
    <property type="term" value="C:nucleus"/>
    <property type="evidence" value="ECO:0007669"/>
    <property type="project" value="UniProtKB-SubCell"/>
</dbReference>
<proteinExistence type="predicted"/>
<dbReference type="InParanoid" id="A0A2I3GFM9"/>
<evidence type="ECO:0000256" key="7">
    <source>
        <dbReference type="ARBA" id="ARBA00023125"/>
    </source>
</evidence>
<feature type="domain" description="C2H2-type" evidence="12">
    <location>
        <begin position="278"/>
        <end position="305"/>
    </location>
</feature>
<evidence type="ECO:0000256" key="5">
    <source>
        <dbReference type="ARBA" id="ARBA00022833"/>
    </source>
</evidence>
<dbReference type="GO" id="GO:0000977">
    <property type="term" value="F:RNA polymerase II transcription regulatory region sequence-specific DNA binding"/>
    <property type="evidence" value="ECO:0007669"/>
    <property type="project" value="TreeGrafter"/>
</dbReference>
<name>A0A2I3GFM9_NOMLE</name>
<dbReference type="STRING" id="61853.ENSNLEP00000030112"/>
<feature type="domain" description="C2H2-type" evidence="12">
    <location>
        <begin position="175"/>
        <end position="213"/>
    </location>
</feature>
<evidence type="ECO:0000256" key="4">
    <source>
        <dbReference type="ARBA" id="ARBA00022771"/>
    </source>
</evidence>
<keyword evidence="6" id="KW-0805">Transcription regulation</keyword>
<dbReference type="PANTHER" id="PTHR24381:SF448">
    <property type="entry name" value="ZINC FINGER PROTEIN 819"/>
    <property type="match status" value="1"/>
</dbReference>
<feature type="domain" description="C2H2-type" evidence="12">
    <location>
        <begin position="72"/>
        <end position="99"/>
    </location>
</feature>
<evidence type="ECO:0000313" key="13">
    <source>
        <dbReference type="Ensembl" id="ENSNLEP00000030112.1"/>
    </source>
</evidence>
<evidence type="ECO:0000256" key="6">
    <source>
        <dbReference type="ARBA" id="ARBA00023015"/>
    </source>
</evidence>
<reference evidence="13" key="3">
    <citation type="submission" date="2025-09" db="UniProtKB">
        <authorList>
            <consortium name="Ensembl"/>
        </authorList>
    </citation>
    <scope>IDENTIFICATION</scope>
</reference>
<organism evidence="13 14">
    <name type="scientific">Nomascus leucogenys</name>
    <name type="common">Northern white-cheeked gibbon</name>
    <name type="synonym">Hylobates leucogenys</name>
    <dbReference type="NCBI Taxonomy" id="61853"/>
    <lineage>
        <taxon>Eukaryota</taxon>
        <taxon>Metazoa</taxon>
        <taxon>Chordata</taxon>
        <taxon>Craniata</taxon>
        <taxon>Vertebrata</taxon>
        <taxon>Euteleostomi</taxon>
        <taxon>Mammalia</taxon>
        <taxon>Eutheria</taxon>
        <taxon>Euarchontoglires</taxon>
        <taxon>Primates</taxon>
        <taxon>Haplorrhini</taxon>
        <taxon>Catarrhini</taxon>
        <taxon>Hylobatidae</taxon>
        <taxon>Nomascus</taxon>
    </lineage>
</organism>
<dbReference type="SMART" id="SM00355">
    <property type="entry name" value="ZnF_C2H2"/>
    <property type="match status" value="6"/>
</dbReference>
<reference evidence="13 14" key="1">
    <citation type="submission" date="2012-10" db="EMBL/GenBank/DDBJ databases">
        <authorList>
            <consortium name="Gibbon Genome Sequencing Consortium"/>
        </authorList>
    </citation>
    <scope>NUCLEOTIDE SEQUENCE [LARGE SCALE GENOMIC DNA]</scope>
</reference>
<dbReference type="Proteomes" id="UP000001073">
    <property type="component" value="Chromosome 5"/>
</dbReference>